<dbReference type="Pfam" id="PF01547">
    <property type="entry name" value="SBP_bac_1"/>
    <property type="match status" value="1"/>
</dbReference>
<keyword evidence="3" id="KW-0732">Signal</keyword>
<organism evidence="5 6">
    <name type="scientific">Arthrobacter wenxiniae</name>
    <dbReference type="NCBI Taxonomy" id="2713570"/>
    <lineage>
        <taxon>Bacteria</taxon>
        <taxon>Bacillati</taxon>
        <taxon>Actinomycetota</taxon>
        <taxon>Actinomycetes</taxon>
        <taxon>Micrococcales</taxon>
        <taxon>Micrococcaceae</taxon>
        <taxon>Arthrobacter</taxon>
    </lineage>
</organism>
<evidence type="ECO:0000313" key="6">
    <source>
        <dbReference type="Proteomes" id="UP000543556"/>
    </source>
</evidence>
<feature type="region of interest" description="Disordered" evidence="4">
    <location>
        <begin position="1"/>
        <end position="30"/>
    </location>
</feature>
<dbReference type="AlphaFoldDB" id="A0A7Y7IID8"/>
<dbReference type="Gene3D" id="3.40.190.10">
    <property type="entry name" value="Periplasmic binding protein-like II"/>
    <property type="match status" value="1"/>
</dbReference>
<dbReference type="InterPro" id="IPR006059">
    <property type="entry name" value="SBP"/>
</dbReference>
<evidence type="ECO:0000256" key="4">
    <source>
        <dbReference type="SAM" id="MobiDB-lite"/>
    </source>
</evidence>
<name>A0A7Y7IID8_9MICC</name>
<evidence type="ECO:0000313" key="5">
    <source>
        <dbReference type="EMBL" id="NVM95863.1"/>
    </source>
</evidence>
<keyword evidence="2" id="KW-0813">Transport</keyword>
<dbReference type="SUPFAM" id="SSF53850">
    <property type="entry name" value="Periplasmic binding protein-like II"/>
    <property type="match status" value="1"/>
</dbReference>
<comment type="similarity">
    <text evidence="1">Belongs to the bacterial solute-binding protein 1 family.</text>
</comment>
<dbReference type="GO" id="GO:0055052">
    <property type="term" value="C:ATP-binding cassette (ABC) transporter complex, substrate-binding subunit-containing"/>
    <property type="evidence" value="ECO:0007669"/>
    <property type="project" value="TreeGrafter"/>
</dbReference>
<dbReference type="EMBL" id="JAAMFM010000021">
    <property type="protein sequence ID" value="NVM95863.1"/>
    <property type="molecule type" value="Genomic_DNA"/>
</dbReference>
<evidence type="ECO:0000256" key="2">
    <source>
        <dbReference type="ARBA" id="ARBA00022448"/>
    </source>
</evidence>
<comment type="caution">
    <text evidence="5">The sequence shown here is derived from an EMBL/GenBank/DDBJ whole genome shotgun (WGS) entry which is preliminary data.</text>
</comment>
<dbReference type="PANTHER" id="PTHR30061">
    <property type="entry name" value="MALTOSE-BINDING PERIPLASMIC PROTEIN"/>
    <property type="match status" value="1"/>
</dbReference>
<evidence type="ECO:0000256" key="1">
    <source>
        <dbReference type="ARBA" id="ARBA00008520"/>
    </source>
</evidence>
<dbReference type="GO" id="GO:0042956">
    <property type="term" value="P:maltodextrin transmembrane transport"/>
    <property type="evidence" value="ECO:0007669"/>
    <property type="project" value="TreeGrafter"/>
</dbReference>
<dbReference type="Proteomes" id="UP000543556">
    <property type="component" value="Unassembled WGS sequence"/>
</dbReference>
<accession>A0A7Y7IID8</accession>
<evidence type="ECO:0000256" key="3">
    <source>
        <dbReference type="ARBA" id="ARBA00022729"/>
    </source>
</evidence>
<gene>
    <name evidence="5" type="ORF">G6034_13270</name>
</gene>
<reference evidence="5 6" key="1">
    <citation type="submission" date="2020-02" db="EMBL/GenBank/DDBJ databases">
        <title>Genome sequence of strain AETb3-4.</title>
        <authorList>
            <person name="Gao J."/>
            <person name="Zhang X."/>
        </authorList>
    </citation>
    <scope>NUCLEOTIDE SEQUENCE [LARGE SCALE GENOMIC DNA]</scope>
    <source>
        <strain evidence="5 6">AETb3-4</strain>
    </source>
</reference>
<dbReference type="GO" id="GO:1901982">
    <property type="term" value="F:maltose binding"/>
    <property type="evidence" value="ECO:0007669"/>
    <property type="project" value="TreeGrafter"/>
</dbReference>
<proteinExistence type="inferred from homology"/>
<keyword evidence="6" id="KW-1185">Reference proteome</keyword>
<protein>
    <submittedName>
        <fullName evidence="5">Sugar ABC transporter substrate-binding protein</fullName>
    </submittedName>
</protein>
<dbReference type="CDD" id="cd13585">
    <property type="entry name" value="PBP2_TMBP_like"/>
    <property type="match status" value="1"/>
</dbReference>
<dbReference type="PANTHER" id="PTHR30061:SF50">
    <property type="entry name" value="MALTOSE_MALTODEXTRIN-BINDING PERIPLASMIC PROTEIN"/>
    <property type="match status" value="1"/>
</dbReference>
<sequence>MAGHRDRGHSCPLHRASRGPAKPPSHIIYGGNTVKSHKVRQLTAASIAVLVAGLSLAGCSSGPTSAGSSGASGNTITLWTHNAGNPAELAADQKIVTAFNASQSKYKVNVQAFPQASYNQSVVAAAAAGKLPCVLDIDGPTVPDWAWAKYLAPLDLGSSIANQLPSTVGKWNNKVYAVGYYDVALAMFARKSVLKDADIRIPTVTNPWTGTEFNAALAALKKTGKWAAPLDLGTSGTGEWWTYAYSPMLQSFGGDLINRTDYQSADGALNGPAAVNWATWMRGLVTQGIIAQKSGADANADLINNKTAIEYSGSWAAAPLSKALGSDLAVIPAVNFGAGPKIGGGSWEWGMTNSCGNKAAATAYLKFSLQPQYQTGVAVAAGTIPADQSPASLKLDPSYAPGGTNEIFAQMSSKFAELRPPTPAYPFISTTFTTAAQNILAGADPKSTLDQAVQSINANIKTNNGYK</sequence>
<dbReference type="GO" id="GO:0015768">
    <property type="term" value="P:maltose transport"/>
    <property type="evidence" value="ECO:0007669"/>
    <property type="project" value="TreeGrafter"/>
</dbReference>